<dbReference type="EMBL" id="ADFP01000019">
    <property type="protein sequence ID" value="EFB91765.1"/>
    <property type="molecule type" value="Genomic_DNA"/>
</dbReference>
<evidence type="ECO:0000313" key="1">
    <source>
        <dbReference type="EMBL" id="EFB91765.1"/>
    </source>
</evidence>
<accession>A0ABP2HYI8</accession>
<gene>
    <name evidence="1" type="ORF">HMPREF7215_0761</name>
</gene>
<comment type="caution">
    <text evidence="1">The sequence shown here is derived from an EMBL/GenBank/DDBJ whole genome shotgun (WGS) entry which is preliminary data.</text>
</comment>
<dbReference type="Proteomes" id="UP000006462">
    <property type="component" value="Unassembled WGS sequence"/>
</dbReference>
<sequence length="43" mass="4719">MTPLKKIKVIDNAAQAPLELPAPMNPILGLLLEIISHEDTKLQ</sequence>
<protein>
    <submittedName>
        <fullName evidence="1">Uncharacterized protein</fullName>
    </submittedName>
</protein>
<keyword evidence="2" id="KW-1185">Reference proteome</keyword>
<evidence type="ECO:0000313" key="2">
    <source>
        <dbReference type="Proteomes" id="UP000006462"/>
    </source>
</evidence>
<reference evidence="1 2" key="1">
    <citation type="submission" date="2009-12" db="EMBL/GenBank/DDBJ databases">
        <authorList>
            <person name="Shrivastava S."/>
            <person name="Madupu R."/>
            <person name="Durkin A.S."/>
            <person name="Torralba M."/>
            <person name="Methe B."/>
            <person name="Sutton G.G."/>
            <person name="Strausberg R.L."/>
            <person name="Nelson K.E."/>
        </authorList>
    </citation>
    <scope>NUCLEOTIDE SEQUENCE [LARGE SCALE GENOMIC DNA]</scope>
    <source>
        <strain evidence="1 2">W5455</strain>
    </source>
</reference>
<proteinExistence type="predicted"/>
<organism evidence="1 2">
    <name type="scientific">Pyramidobacter piscolens W5455</name>
    <dbReference type="NCBI Taxonomy" id="352165"/>
    <lineage>
        <taxon>Bacteria</taxon>
        <taxon>Thermotogati</taxon>
        <taxon>Synergistota</taxon>
        <taxon>Synergistia</taxon>
        <taxon>Synergistales</taxon>
        <taxon>Dethiosulfovibrionaceae</taxon>
        <taxon>Pyramidobacter</taxon>
    </lineage>
</organism>
<name>A0ABP2HYI8_9BACT</name>